<dbReference type="KEGG" id="sphj:BSL82_17830"/>
<dbReference type="EMBL" id="CP018222">
    <property type="protein sequence ID" value="API61302.1"/>
    <property type="molecule type" value="Genomic_DNA"/>
</dbReference>
<geneLocation type="plasmid" evidence="2">
    <name>phsl1</name>
</geneLocation>
<dbReference type="OrthoDB" id="7549697at2"/>
<gene>
    <name evidence="1" type="ORF">BSL82_17830</name>
</gene>
<name>A0A1L4A0A7_9SPHN</name>
<organism evidence="1 2">
    <name type="scientific">Tardibacter chloracetimidivorans</name>
    <dbReference type="NCBI Taxonomy" id="1921510"/>
    <lineage>
        <taxon>Bacteria</taxon>
        <taxon>Pseudomonadati</taxon>
        <taxon>Pseudomonadota</taxon>
        <taxon>Alphaproteobacteria</taxon>
        <taxon>Sphingomonadales</taxon>
        <taxon>Sphingomonadaceae</taxon>
        <taxon>Tardibacter</taxon>
    </lineage>
</organism>
<dbReference type="AlphaFoldDB" id="A0A1L4A0A7"/>
<accession>A0A1L4A0A7</accession>
<keyword evidence="1" id="KW-0614">Plasmid</keyword>
<reference evidence="1 2" key="1">
    <citation type="submission" date="2016-11" db="EMBL/GenBank/DDBJ databases">
        <title>Complete Genome Sequence of alachlor-degrading Sphingomonas sp. strain JJ-A5.</title>
        <authorList>
            <person name="Lee H."/>
            <person name="Ka J.-O."/>
        </authorList>
    </citation>
    <scope>NUCLEOTIDE SEQUENCE [LARGE SCALE GENOMIC DNA]</scope>
    <source>
        <strain evidence="1 2">JJ-A5</strain>
        <plasmid evidence="2">phsl1</plasmid>
    </source>
</reference>
<evidence type="ECO:0000313" key="1">
    <source>
        <dbReference type="EMBL" id="API61302.1"/>
    </source>
</evidence>
<protein>
    <submittedName>
        <fullName evidence="1">Uncharacterized protein</fullName>
    </submittedName>
</protein>
<keyword evidence="2" id="KW-1185">Reference proteome</keyword>
<dbReference type="RefSeq" id="WP_072598932.1">
    <property type="nucleotide sequence ID" value="NZ_CP018222.1"/>
</dbReference>
<dbReference type="Proteomes" id="UP000182063">
    <property type="component" value="Plasmid pHSL1"/>
</dbReference>
<evidence type="ECO:0000313" key="2">
    <source>
        <dbReference type="Proteomes" id="UP000182063"/>
    </source>
</evidence>
<sequence>MSGDTDERGRTVTGYNPRIATVSEAEFAELMTLAREQPRLTPDGQWRHDYHAAMIARRTIGVQPDLFGARAVTHMHRTKPGPVIDWQPEPIDEKLARIARDPHAAFGIGRPALSDEEKAAMLRSAANWLRLGQRVRLIGASASIDGQFERRAGRVGVVWRISRTITDYVHIYLDPVGAERAEKIVFVELRDVEPIENEQ</sequence>
<proteinExistence type="predicted"/>